<name>A0AA41SYP2_SCICA</name>
<feature type="compositionally biased region" description="Basic and acidic residues" evidence="1">
    <location>
        <begin position="57"/>
        <end position="82"/>
    </location>
</feature>
<keyword evidence="2" id="KW-0687">Ribonucleoprotein</keyword>
<evidence type="ECO:0000313" key="3">
    <source>
        <dbReference type="Proteomes" id="UP001166674"/>
    </source>
</evidence>
<dbReference type="AlphaFoldDB" id="A0AA41SYP2"/>
<accession>A0AA41SYP2</accession>
<protein>
    <submittedName>
        <fullName evidence="2">Heterogeneous nuclear ribonucleoproteins C1/C2</fullName>
    </submittedName>
</protein>
<proteinExistence type="predicted"/>
<comment type="caution">
    <text evidence="2">The sequence shown here is derived from an EMBL/GenBank/DDBJ whole genome shotgun (WGS) entry which is preliminary data.</text>
</comment>
<dbReference type="GO" id="GO:1990904">
    <property type="term" value="C:ribonucleoprotein complex"/>
    <property type="evidence" value="ECO:0007669"/>
    <property type="project" value="UniProtKB-KW"/>
</dbReference>
<reference evidence="2" key="1">
    <citation type="submission" date="2020-03" db="EMBL/GenBank/DDBJ databases">
        <title>Studies in the Genomics of Life Span.</title>
        <authorList>
            <person name="Glass D."/>
        </authorList>
    </citation>
    <scope>NUCLEOTIDE SEQUENCE</scope>
    <source>
        <strain evidence="2">SUZIE</strain>
        <tissue evidence="2">Muscle</tissue>
    </source>
</reference>
<gene>
    <name evidence="2" type="ORF">SUZIE_142795</name>
</gene>
<organism evidence="2 3">
    <name type="scientific">Sciurus carolinensis</name>
    <name type="common">Eastern gray squirrel</name>
    <dbReference type="NCBI Taxonomy" id="30640"/>
    <lineage>
        <taxon>Eukaryota</taxon>
        <taxon>Metazoa</taxon>
        <taxon>Chordata</taxon>
        <taxon>Craniata</taxon>
        <taxon>Vertebrata</taxon>
        <taxon>Euteleostomi</taxon>
        <taxon>Mammalia</taxon>
        <taxon>Eutheria</taxon>
        <taxon>Euarchontoglires</taxon>
        <taxon>Glires</taxon>
        <taxon>Rodentia</taxon>
        <taxon>Sciuromorpha</taxon>
        <taxon>Sciuridae</taxon>
        <taxon>Sciurinae</taxon>
        <taxon>Sciurini</taxon>
        <taxon>Sciurus</taxon>
    </lineage>
</organism>
<dbReference type="Proteomes" id="UP001166674">
    <property type="component" value="Unassembled WGS sequence"/>
</dbReference>
<evidence type="ECO:0000313" key="2">
    <source>
        <dbReference type="EMBL" id="MBZ3877409.1"/>
    </source>
</evidence>
<dbReference type="EMBL" id="JAATJV010296332">
    <property type="protein sequence ID" value="MBZ3877409.1"/>
    <property type="molecule type" value="Genomic_DNA"/>
</dbReference>
<evidence type="ECO:0000256" key="1">
    <source>
        <dbReference type="SAM" id="MobiDB-lite"/>
    </source>
</evidence>
<keyword evidence="3" id="KW-1185">Reference proteome</keyword>
<sequence length="91" mass="10206">MGPQASTLLWDEEPKEIKETSFSHSQISPGKLKGDDLQAMKKELPQVKQKGASLLDNLEKIEKEQHKRAGETKKEKSEEEQSRSSQEGDGV</sequence>
<feature type="compositionally biased region" description="Basic and acidic residues" evidence="1">
    <location>
        <begin position="32"/>
        <end position="45"/>
    </location>
</feature>
<feature type="region of interest" description="Disordered" evidence="1">
    <location>
        <begin position="1"/>
        <end position="91"/>
    </location>
</feature>